<feature type="region of interest" description="Disordered" evidence="1">
    <location>
        <begin position="22"/>
        <end position="70"/>
    </location>
</feature>
<feature type="compositionally biased region" description="Basic and acidic residues" evidence="1">
    <location>
        <begin position="22"/>
        <end position="40"/>
    </location>
</feature>
<comment type="caution">
    <text evidence="2">The sequence shown here is derived from an EMBL/GenBank/DDBJ whole genome shotgun (WGS) entry which is preliminary data.</text>
</comment>
<dbReference type="STRING" id="35608.A0A2U1PXM5"/>
<protein>
    <submittedName>
        <fullName evidence="2">Transcription factor GRAS</fullName>
    </submittedName>
</protein>
<gene>
    <name evidence="2" type="ORF">CTI12_AA099550</name>
</gene>
<reference evidence="2 3" key="1">
    <citation type="journal article" date="2018" name="Mol. Plant">
        <title>The genome of Artemisia annua provides insight into the evolution of Asteraceae family and artemisinin biosynthesis.</title>
        <authorList>
            <person name="Shen Q."/>
            <person name="Zhang L."/>
            <person name="Liao Z."/>
            <person name="Wang S."/>
            <person name="Yan T."/>
            <person name="Shi P."/>
            <person name="Liu M."/>
            <person name="Fu X."/>
            <person name="Pan Q."/>
            <person name="Wang Y."/>
            <person name="Lv Z."/>
            <person name="Lu X."/>
            <person name="Zhang F."/>
            <person name="Jiang W."/>
            <person name="Ma Y."/>
            <person name="Chen M."/>
            <person name="Hao X."/>
            <person name="Li L."/>
            <person name="Tang Y."/>
            <person name="Lv G."/>
            <person name="Zhou Y."/>
            <person name="Sun X."/>
            <person name="Brodelius P.E."/>
            <person name="Rose J.K.C."/>
            <person name="Tang K."/>
        </authorList>
    </citation>
    <scope>NUCLEOTIDE SEQUENCE [LARGE SCALE GENOMIC DNA]</scope>
    <source>
        <strain evidence="3">cv. Huhao1</strain>
        <tissue evidence="2">Leaf</tissue>
    </source>
</reference>
<feature type="compositionally biased region" description="Basic and acidic residues" evidence="1">
    <location>
        <begin position="53"/>
        <end position="66"/>
    </location>
</feature>
<dbReference type="Proteomes" id="UP000245207">
    <property type="component" value="Unassembled WGS sequence"/>
</dbReference>
<name>A0A2U1PXM5_ARTAN</name>
<organism evidence="2 3">
    <name type="scientific">Artemisia annua</name>
    <name type="common">Sweet wormwood</name>
    <dbReference type="NCBI Taxonomy" id="35608"/>
    <lineage>
        <taxon>Eukaryota</taxon>
        <taxon>Viridiplantae</taxon>
        <taxon>Streptophyta</taxon>
        <taxon>Embryophyta</taxon>
        <taxon>Tracheophyta</taxon>
        <taxon>Spermatophyta</taxon>
        <taxon>Magnoliopsida</taxon>
        <taxon>eudicotyledons</taxon>
        <taxon>Gunneridae</taxon>
        <taxon>Pentapetalae</taxon>
        <taxon>asterids</taxon>
        <taxon>campanulids</taxon>
        <taxon>Asterales</taxon>
        <taxon>Asteraceae</taxon>
        <taxon>Asteroideae</taxon>
        <taxon>Anthemideae</taxon>
        <taxon>Artemisiinae</taxon>
        <taxon>Artemisia</taxon>
    </lineage>
</organism>
<dbReference type="OrthoDB" id="1745047at2759"/>
<dbReference type="EMBL" id="PKPP01000624">
    <property type="protein sequence ID" value="PWA90524.1"/>
    <property type="molecule type" value="Genomic_DNA"/>
</dbReference>
<accession>A0A2U1PXM5</accession>
<evidence type="ECO:0000313" key="3">
    <source>
        <dbReference type="Proteomes" id="UP000245207"/>
    </source>
</evidence>
<evidence type="ECO:0000256" key="1">
    <source>
        <dbReference type="SAM" id="MobiDB-lite"/>
    </source>
</evidence>
<proteinExistence type="predicted"/>
<evidence type="ECO:0000313" key="2">
    <source>
        <dbReference type="EMBL" id="PWA90524.1"/>
    </source>
</evidence>
<keyword evidence="3" id="KW-1185">Reference proteome</keyword>
<dbReference type="AlphaFoldDB" id="A0A2U1PXM5"/>
<sequence length="154" mass="17761">MEEANKFLPTSKPLVIDLGKYDLPQDSRYDPPEVVVKVEKTTPSNGLKGRKHYQSEDRDYEEERSSKQSAVYVEEDELSEMFDRALLGPYATGGPVSCCNEMPIPTYTKSLQNPLFFKSVNLRTVPIMYRAQREDIISSRGEDIKSIWRWFSMP</sequence>